<dbReference type="RefSeq" id="WP_101283182.1">
    <property type="nucleotide sequence ID" value="NZ_CP024199.1"/>
</dbReference>
<dbReference type="Proteomes" id="UP000233458">
    <property type="component" value="Chromosome"/>
</dbReference>
<dbReference type="EMBL" id="CP024199">
    <property type="protein sequence ID" value="AUG51484.1"/>
    <property type="molecule type" value="Genomic_DNA"/>
</dbReference>
<evidence type="ECO:0000313" key="2">
    <source>
        <dbReference type="EMBL" id="AUG51484.1"/>
    </source>
</evidence>
<accession>A0ABN5FEZ8</accession>
<dbReference type="InterPro" id="IPR038296">
    <property type="entry name" value="ParD_sf"/>
</dbReference>
<keyword evidence="1" id="KW-1277">Toxin-antitoxin system</keyword>
<keyword evidence="3" id="KW-1185">Reference proteome</keyword>
<gene>
    <name evidence="2" type="ORF">CSC3H3_01240</name>
</gene>
<dbReference type="SUPFAM" id="SSF47598">
    <property type="entry name" value="Ribbon-helix-helix"/>
    <property type="match status" value="1"/>
</dbReference>
<evidence type="ECO:0000313" key="3">
    <source>
        <dbReference type="Proteomes" id="UP000233458"/>
    </source>
</evidence>
<name>A0ABN5FEZ8_9PROT</name>
<evidence type="ECO:0000256" key="1">
    <source>
        <dbReference type="ARBA" id="ARBA00022649"/>
    </source>
</evidence>
<reference evidence="2 3" key="1">
    <citation type="submission" date="2017-10" db="EMBL/GenBank/DDBJ databases">
        <title>Biodiversity and function of Thalassospira species in the particle-attached aromatic-hydrocarbon-degrading consortia from the surface seawater of the China South Sea.</title>
        <authorList>
            <person name="Dong C."/>
            <person name="Liu R."/>
            <person name="Shao Z."/>
        </authorList>
    </citation>
    <scope>NUCLEOTIDE SEQUENCE [LARGE SCALE GENOMIC DNA]</scope>
    <source>
        <strain evidence="2 3">CSC3H3</strain>
    </source>
</reference>
<dbReference type="Gene3D" id="6.10.180.10">
    <property type="entry name" value="Antitoxin ParD"/>
    <property type="match status" value="1"/>
</dbReference>
<dbReference type="InterPro" id="IPR010985">
    <property type="entry name" value="Ribbon_hlx_hlx"/>
</dbReference>
<organism evidence="2 3">
    <name type="scientific">Thalassospira marina</name>
    <dbReference type="NCBI Taxonomy" id="2048283"/>
    <lineage>
        <taxon>Bacteria</taxon>
        <taxon>Pseudomonadati</taxon>
        <taxon>Pseudomonadota</taxon>
        <taxon>Alphaproteobacteria</taxon>
        <taxon>Rhodospirillales</taxon>
        <taxon>Thalassospiraceae</taxon>
        <taxon>Thalassospira</taxon>
    </lineage>
</organism>
<protein>
    <submittedName>
        <fullName evidence="2">Antitoxin</fullName>
    </submittedName>
</protein>
<dbReference type="InterPro" id="IPR022789">
    <property type="entry name" value="ParD"/>
</dbReference>
<proteinExistence type="predicted"/>
<dbReference type="Pfam" id="PF09386">
    <property type="entry name" value="ParD"/>
    <property type="match status" value="1"/>
</dbReference>
<sequence>MSRLTIDITDQQHQSLKAMAALQGKTIKQYALERLFPDHADTDKAWHDLKSLLENRINDGLAGKVTAKSIDEIVDEELAGKRG</sequence>